<dbReference type="Gramene" id="BGIOSGA004133-TA">
    <property type="protein sequence ID" value="BGIOSGA004133-PA"/>
    <property type="gene ID" value="BGIOSGA004133"/>
</dbReference>
<dbReference type="AlphaFoldDB" id="A2WTC7"/>
<reference evidence="2 3" key="1">
    <citation type="journal article" date="2005" name="PLoS Biol.">
        <title>The genomes of Oryza sativa: a history of duplications.</title>
        <authorList>
            <person name="Yu J."/>
            <person name="Wang J."/>
            <person name="Lin W."/>
            <person name="Li S."/>
            <person name="Li H."/>
            <person name="Zhou J."/>
            <person name="Ni P."/>
            <person name="Dong W."/>
            <person name="Hu S."/>
            <person name="Zeng C."/>
            <person name="Zhang J."/>
            <person name="Zhang Y."/>
            <person name="Li R."/>
            <person name="Xu Z."/>
            <person name="Li S."/>
            <person name="Li X."/>
            <person name="Zheng H."/>
            <person name="Cong L."/>
            <person name="Lin L."/>
            <person name="Yin J."/>
            <person name="Geng J."/>
            <person name="Li G."/>
            <person name="Shi J."/>
            <person name="Liu J."/>
            <person name="Lv H."/>
            <person name="Li J."/>
            <person name="Wang J."/>
            <person name="Deng Y."/>
            <person name="Ran L."/>
            <person name="Shi X."/>
            <person name="Wang X."/>
            <person name="Wu Q."/>
            <person name="Li C."/>
            <person name="Ren X."/>
            <person name="Wang J."/>
            <person name="Wang X."/>
            <person name="Li D."/>
            <person name="Liu D."/>
            <person name="Zhang X."/>
            <person name="Ji Z."/>
            <person name="Zhao W."/>
            <person name="Sun Y."/>
            <person name="Zhang Z."/>
            <person name="Bao J."/>
            <person name="Han Y."/>
            <person name="Dong L."/>
            <person name="Ji J."/>
            <person name="Chen P."/>
            <person name="Wu S."/>
            <person name="Liu J."/>
            <person name="Xiao Y."/>
            <person name="Bu D."/>
            <person name="Tan J."/>
            <person name="Yang L."/>
            <person name="Ye C."/>
            <person name="Zhang J."/>
            <person name="Xu J."/>
            <person name="Zhou Y."/>
            <person name="Yu Y."/>
            <person name="Zhang B."/>
            <person name="Zhuang S."/>
            <person name="Wei H."/>
            <person name="Liu B."/>
            <person name="Lei M."/>
            <person name="Yu H."/>
            <person name="Li Y."/>
            <person name="Xu H."/>
            <person name="Wei S."/>
            <person name="He X."/>
            <person name="Fang L."/>
            <person name="Zhang Z."/>
            <person name="Zhang Y."/>
            <person name="Huang X."/>
            <person name="Su Z."/>
            <person name="Tong W."/>
            <person name="Li J."/>
            <person name="Tong Z."/>
            <person name="Li S."/>
            <person name="Ye J."/>
            <person name="Wang L."/>
            <person name="Fang L."/>
            <person name="Lei T."/>
            <person name="Chen C."/>
            <person name="Chen H."/>
            <person name="Xu Z."/>
            <person name="Li H."/>
            <person name="Huang H."/>
            <person name="Zhang F."/>
            <person name="Xu H."/>
            <person name="Li N."/>
            <person name="Zhao C."/>
            <person name="Li S."/>
            <person name="Dong L."/>
            <person name="Huang Y."/>
            <person name="Li L."/>
            <person name="Xi Y."/>
            <person name="Qi Q."/>
            <person name="Li W."/>
            <person name="Zhang B."/>
            <person name="Hu W."/>
            <person name="Zhang Y."/>
            <person name="Tian X."/>
            <person name="Jiao Y."/>
            <person name="Liang X."/>
            <person name="Jin J."/>
            <person name="Gao L."/>
            <person name="Zheng W."/>
            <person name="Hao B."/>
            <person name="Liu S."/>
            <person name="Wang W."/>
            <person name="Yuan L."/>
            <person name="Cao M."/>
            <person name="McDermott J."/>
            <person name="Samudrala R."/>
            <person name="Wang J."/>
            <person name="Wong G.K."/>
            <person name="Yang H."/>
        </authorList>
    </citation>
    <scope>NUCLEOTIDE SEQUENCE [LARGE SCALE GENOMIC DNA]</scope>
    <source>
        <strain evidence="3">cv. 93-11</strain>
    </source>
</reference>
<feature type="region of interest" description="Disordered" evidence="1">
    <location>
        <begin position="245"/>
        <end position="282"/>
    </location>
</feature>
<feature type="compositionally biased region" description="Polar residues" evidence="1">
    <location>
        <begin position="245"/>
        <end position="254"/>
    </location>
</feature>
<gene>
    <name evidence="2" type="ORF">OsI_03112</name>
</gene>
<dbReference type="EMBL" id="CM000126">
    <property type="protein sequence ID" value="EAY75223.1"/>
    <property type="molecule type" value="Genomic_DNA"/>
</dbReference>
<dbReference type="HOGENOM" id="CLU_086188_0_0_1"/>
<protein>
    <submittedName>
        <fullName evidence="2">Uncharacterized protein</fullName>
    </submittedName>
</protein>
<sequence length="282" mass="30275">MTVEGSDAMINNAEMSSDKESVTVASGSSTTNCCCFFLSRRTSEPPPSRPANSPCYTIIILPSFFSLSSHLSCVAMRGGLGVPLTATHEPRQEGAQGEGDAKGLRQRGPPHILQLSLVNTRGSLPGSTSAWLDPTMPSPSPPGVGQHKREEGSSGGNGCLVWHRFAPPFMMTTPKSAGDLHDGALPGDIRVWRDINLVAIDTPPPRWPVAPRAPPDGEHPGCRASTLGLLLLLCRYLLSPLPDATTSINGSNDSGRPMSRCSRSPTDRTRPRSRRLHLWQVR</sequence>
<keyword evidence="3" id="KW-1185">Reference proteome</keyword>
<evidence type="ECO:0000313" key="2">
    <source>
        <dbReference type="EMBL" id="EAY75223.1"/>
    </source>
</evidence>
<dbReference type="OMA" id="IRVWRDI"/>
<organism evidence="2 3">
    <name type="scientific">Oryza sativa subsp. indica</name>
    <name type="common">Rice</name>
    <dbReference type="NCBI Taxonomy" id="39946"/>
    <lineage>
        <taxon>Eukaryota</taxon>
        <taxon>Viridiplantae</taxon>
        <taxon>Streptophyta</taxon>
        <taxon>Embryophyta</taxon>
        <taxon>Tracheophyta</taxon>
        <taxon>Spermatophyta</taxon>
        <taxon>Magnoliopsida</taxon>
        <taxon>Liliopsida</taxon>
        <taxon>Poales</taxon>
        <taxon>Poaceae</taxon>
        <taxon>BOP clade</taxon>
        <taxon>Oryzoideae</taxon>
        <taxon>Oryzeae</taxon>
        <taxon>Oryzinae</taxon>
        <taxon>Oryza</taxon>
        <taxon>Oryza sativa</taxon>
    </lineage>
</organism>
<evidence type="ECO:0000256" key="1">
    <source>
        <dbReference type="SAM" id="MobiDB-lite"/>
    </source>
</evidence>
<feature type="compositionally biased region" description="Basic residues" evidence="1">
    <location>
        <begin position="271"/>
        <end position="282"/>
    </location>
</feature>
<accession>A2WTC7</accession>
<name>A2WTC7_ORYSI</name>
<evidence type="ECO:0000313" key="3">
    <source>
        <dbReference type="Proteomes" id="UP000007015"/>
    </source>
</evidence>
<feature type="region of interest" description="Disordered" evidence="1">
    <location>
        <begin position="124"/>
        <end position="156"/>
    </location>
</feature>
<dbReference type="Proteomes" id="UP000007015">
    <property type="component" value="Chromosome 1"/>
</dbReference>
<proteinExistence type="predicted"/>